<dbReference type="Pfam" id="PF18726">
    <property type="entry name" value="HEPN_SAV_6107"/>
    <property type="match status" value="1"/>
</dbReference>
<feature type="domain" description="SAV-6107-like HEPN" evidence="1">
    <location>
        <begin position="36"/>
        <end position="132"/>
    </location>
</feature>
<evidence type="ECO:0000313" key="2">
    <source>
        <dbReference type="EMBL" id="GEK20634.1"/>
    </source>
</evidence>
<protein>
    <recommendedName>
        <fullName evidence="1">SAV-6107-like HEPN domain-containing protein</fullName>
    </recommendedName>
</protein>
<name>A0A510V155_9CELL</name>
<dbReference type="RefSeq" id="WP_186813309.1">
    <property type="nucleotide sequence ID" value="NZ_BJUB01000003.1"/>
</dbReference>
<dbReference type="Proteomes" id="UP000321118">
    <property type="component" value="Unassembled WGS sequence"/>
</dbReference>
<proteinExistence type="predicted"/>
<sequence>MQQQLERRDSAESIVAPLPARVIELLARADAELVAAQFSPEPWEQLSHAHLAALRAGAAVVAARGTPSGRRAPRTVWSMLGAVAPELGSWSTYFAEAAALRAAVDAGRFELVGPARAEEAVCAAEDFVDAVRDLVLGGAGAVAGRTLSMRVSRAS</sequence>
<gene>
    <name evidence="2" type="ORF">CXY01_11540</name>
</gene>
<dbReference type="AlphaFoldDB" id="A0A510V155"/>
<evidence type="ECO:0000259" key="1">
    <source>
        <dbReference type="Pfam" id="PF18726"/>
    </source>
</evidence>
<accession>A0A510V155</accession>
<comment type="caution">
    <text evidence="2">The sequence shown here is derived from an EMBL/GenBank/DDBJ whole genome shotgun (WGS) entry which is preliminary data.</text>
</comment>
<dbReference type="InterPro" id="IPR040891">
    <property type="entry name" value="HEPN_SAV_6107"/>
</dbReference>
<organism evidence="2 3">
    <name type="scientific">Cellulomonas xylanilytica</name>
    <dbReference type="NCBI Taxonomy" id="233583"/>
    <lineage>
        <taxon>Bacteria</taxon>
        <taxon>Bacillati</taxon>
        <taxon>Actinomycetota</taxon>
        <taxon>Actinomycetes</taxon>
        <taxon>Micrococcales</taxon>
        <taxon>Cellulomonadaceae</taxon>
        <taxon>Cellulomonas</taxon>
    </lineage>
</organism>
<keyword evidence="3" id="KW-1185">Reference proteome</keyword>
<dbReference type="EMBL" id="BJUB01000003">
    <property type="protein sequence ID" value="GEK20634.1"/>
    <property type="molecule type" value="Genomic_DNA"/>
</dbReference>
<evidence type="ECO:0000313" key="3">
    <source>
        <dbReference type="Proteomes" id="UP000321118"/>
    </source>
</evidence>
<reference evidence="2 3" key="1">
    <citation type="submission" date="2019-07" db="EMBL/GenBank/DDBJ databases">
        <title>Whole genome shotgun sequence of Cellulomonas xylanilytica NBRC 101102.</title>
        <authorList>
            <person name="Hosoyama A."/>
            <person name="Uohara A."/>
            <person name="Ohji S."/>
            <person name="Ichikawa N."/>
        </authorList>
    </citation>
    <scope>NUCLEOTIDE SEQUENCE [LARGE SCALE GENOMIC DNA]</scope>
    <source>
        <strain evidence="2 3">NBRC 101102</strain>
    </source>
</reference>